<feature type="compositionally biased region" description="Basic and acidic residues" evidence="4">
    <location>
        <begin position="173"/>
        <end position="183"/>
    </location>
</feature>
<dbReference type="PANTHER" id="PTHR24173">
    <property type="entry name" value="ANKYRIN REPEAT CONTAINING"/>
    <property type="match status" value="1"/>
</dbReference>
<evidence type="ECO:0000256" key="1">
    <source>
        <dbReference type="ARBA" id="ARBA00022737"/>
    </source>
</evidence>
<dbReference type="Proteomes" id="UP000186817">
    <property type="component" value="Unassembled WGS sequence"/>
</dbReference>
<keyword evidence="2 3" id="KW-0040">ANK repeat</keyword>
<reference evidence="6 7" key="1">
    <citation type="submission" date="2016-02" db="EMBL/GenBank/DDBJ databases">
        <title>Genome analysis of coral dinoflagellate symbionts highlights evolutionary adaptations to a symbiotic lifestyle.</title>
        <authorList>
            <person name="Aranda M."/>
            <person name="Li Y."/>
            <person name="Liew Y.J."/>
            <person name="Baumgarten S."/>
            <person name="Simakov O."/>
            <person name="Wilson M."/>
            <person name="Piel J."/>
            <person name="Ashoor H."/>
            <person name="Bougouffa S."/>
            <person name="Bajic V.B."/>
            <person name="Ryu T."/>
            <person name="Ravasi T."/>
            <person name="Bayer T."/>
            <person name="Micklem G."/>
            <person name="Kim H."/>
            <person name="Bhak J."/>
            <person name="Lajeunesse T.C."/>
            <person name="Voolstra C.R."/>
        </authorList>
    </citation>
    <scope>NUCLEOTIDE SEQUENCE [LARGE SCALE GENOMIC DNA]</scope>
    <source>
        <strain evidence="6 7">CCMP2467</strain>
    </source>
</reference>
<dbReference type="OrthoDB" id="448960at2759"/>
<dbReference type="InterPro" id="IPR036770">
    <property type="entry name" value="Ankyrin_rpt-contain_sf"/>
</dbReference>
<dbReference type="InterPro" id="IPR038717">
    <property type="entry name" value="Tc1-like_DDE_dom"/>
</dbReference>
<dbReference type="GO" id="GO:0016301">
    <property type="term" value="F:kinase activity"/>
    <property type="evidence" value="ECO:0007669"/>
    <property type="project" value="UniProtKB-KW"/>
</dbReference>
<dbReference type="AlphaFoldDB" id="A0A1Q9DGY6"/>
<dbReference type="PANTHER" id="PTHR24173:SF74">
    <property type="entry name" value="ANKYRIN REPEAT DOMAIN-CONTAINING PROTEIN 16"/>
    <property type="match status" value="1"/>
</dbReference>
<dbReference type="InterPro" id="IPR002110">
    <property type="entry name" value="Ankyrin_rpt"/>
</dbReference>
<name>A0A1Q9DGY6_SYMMI</name>
<dbReference type="EMBL" id="LSRX01000541">
    <property type="protein sequence ID" value="OLP94451.1"/>
    <property type="molecule type" value="Genomic_DNA"/>
</dbReference>
<evidence type="ECO:0000256" key="2">
    <source>
        <dbReference type="ARBA" id="ARBA00023043"/>
    </source>
</evidence>
<feature type="repeat" description="ANK" evidence="3">
    <location>
        <begin position="438"/>
        <end position="470"/>
    </location>
</feature>
<proteinExistence type="predicted"/>
<dbReference type="PROSITE" id="PS50297">
    <property type="entry name" value="ANK_REP_REGION"/>
    <property type="match status" value="4"/>
</dbReference>
<evidence type="ECO:0000313" key="7">
    <source>
        <dbReference type="Proteomes" id="UP000186817"/>
    </source>
</evidence>
<dbReference type="Gene3D" id="3.30.420.10">
    <property type="entry name" value="Ribonuclease H-like superfamily/Ribonuclease H"/>
    <property type="match status" value="1"/>
</dbReference>
<dbReference type="Pfam" id="PF12796">
    <property type="entry name" value="Ank_2"/>
    <property type="match status" value="2"/>
</dbReference>
<keyword evidence="6" id="KW-0808">Transferase</keyword>
<feature type="repeat" description="ANK" evidence="3">
    <location>
        <begin position="569"/>
        <end position="601"/>
    </location>
</feature>
<evidence type="ECO:0000313" key="6">
    <source>
        <dbReference type="EMBL" id="OLP94451.1"/>
    </source>
</evidence>
<sequence>MAGHDPYPFQIPADRIVPLWVGLSEGGFAIVTFHRKRKFTTSEWCRTVGSKLKKAIEAVKPVQRAGPWHVLCDNESFLHTRPSVRATQAAGVKIWRMPASSPDLNPVEKMWAWLRRKIRALDCEDLRKKRPPIGKTAFKARVRGILASKQAQTVAGRIATGFRKTCKEVVAKKEGMSRSDAKGGKVGGKGKAPAKGASNGKGSGGAGSGKGQPPRARKGILDSKMKNTPQNPLSNERYIRDAYTLPAALKHRPSVPQCTHGAANLLRRHLLALLPPEGRTDPFCNPEWRIQEEHARSLLTQKAKEDEDAEPSFVQKLAHMLGMNKLKRGFGSMLRVWKVSGEELAAIPEAALSNVRALKHRLRVEHGFPVSLMELLHEGSKLSDAAELHAPMDLQLVLLSLAPGDSAWELLDTAEKGEVECARRLLQAGVDKDSIDGWGKTALIAASRAGHLDFVKLLLEAGAARNWRDDGGHTALNLASYTGQLGVVRLLLEARAENDQTEMFDNTALVCASENGCVEVVRLLLQSAGRGLKDQGGYTALFRASDSGQEEVVGLLLAAGADKNLRDHCGHTALMCASRNGHLEVVRLLLKAGADRDLKDPQGKTALAYAEENGYTEIARLLSAGLRISLSSGKEGSTSEPPMVRTAIPSLDCVRFPAMDGCQLAAWYIPAKDKELHFLGPNQPAPFTTEGRNRSEGYNFYQSDAARKVLLGFLSKYCP</sequence>
<dbReference type="SMART" id="SM00248">
    <property type="entry name" value="ANK"/>
    <property type="match status" value="7"/>
</dbReference>
<gene>
    <name evidence="6" type="primary">Kidins220</name>
    <name evidence="6" type="ORF">AK812_SmicGene23525</name>
</gene>
<organism evidence="6 7">
    <name type="scientific">Symbiodinium microadriaticum</name>
    <name type="common">Dinoflagellate</name>
    <name type="synonym">Zooxanthella microadriatica</name>
    <dbReference type="NCBI Taxonomy" id="2951"/>
    <lineage>
        <taxon>Eukaryota</taxon>
        <taxon>Sar</taxon>
        <taxon>Alveolata</taxon>
        <taxon>Dinophyceae</taxon>
        <taxon>Suessiales</taxon>
        <taxon>Symbiodiniaceae</taxon>
        <taxon>Symbiodinium</taxon>
    </lineage>
</organism>
<dbReference type="GO" id="GO:0003676">
    <property type="term" value="F:nucleic acid binding"/>
    <property type="evidence" value="ECO:0007669"/>
    <property type="project" value="InterPro"/>
</dbReference>
<dbReference type="Pfam" id="PF13358">
    <property type="entry name" value="DDE_3"/>
    <property type="match status" value="1"/>
</dbReference>
<feature type="domain" description="Tc1-like transposase DDE" evidence="5">
    <location>
        <begin position="60"/>
        <end position="120"/>
    </location>
</feature>
<evidence type="ECO:0000256" key="3">
    <source>
        <dbReference type="PROSITE-ProRule" id="PRU00023"/>
    </source>
</evidence>
<dbReference type="SUPFAM" id="SSF48403">
    <property type="entry name" value="Ankyrin repeat"/>
    <property type="match status" value="1"/>
</dbReference>
<accession>A0A1Q9DGY6</accession>
<keyword evidence="6" id="KW-0418">Kinase</keyword>
<dbReference type="Pfam" id="PF00023">
    <property type="entry name" value="Ank"/>
    <property type="match status" value="1"/>
</dbReference>
<comment type="caution">
    <text evidence="6">The sequence shown here is derived from an EMBL/GenBank/DDBJ whole genome shotgun (WGS) entry which is preliminary data.</text>
</comment>
<dbReference type="InterPro" id="IPR036397">
    <property type="entry name" value="RNaseH_sf"/>
</dbReference>
<feature type="compositionally biased region" description="Gly residues" evidence="4">
    <location>
        <begin position="199"/>
        <end position="210"/>
    </location>
</feature>
<dbReference type="PROSITE" id="PS50088">
    <property type="entry name" value="ANK_REPEAT"/>
    <property type="match status" value="4"/>
</dbReference>
<evidence type="ECO:0000259" key="5">
    <source>
        <dbReference type="Pfam" id="PF13358"/>
    </source>
</evidence>
<feature type="repeat" description="ANK" evidence="3">
    <location>
        <begin position="471"/>
        <end position="503"/>
    </location>
</feature>
<keyword evidence="1" id="KW-0677">Repeat</keyword>
<feature type="region of interest" description="Disordered" evidence="4">
    <location>
        <begin position="173"/>
        <end position="234"/>
    </location>
</feature>
<dbReference type="Gene3D" id="1.25.40.20">
    <property type="entry name" value="Ankyrin repeat-containing domain"/>
    <property type="match status" value="2"/>
</dbReference>
<protein>
    <submittedName>
        <fullName evidence="6">Kinase D-interacting substrate of 220 kDa</fullName>
    </submittedName>
</protein>
<feature type="repeat" description="ANK" evidence="3">
    <location>
        <begin position="536"/>
        <end position="568"/>
    </location>
</feature>
<evidence type="ECO:0000256" key="4">
    <source>
        <dbReference type="SAM" id="MobiDB-lite"/>
    </source>
</evidence>
<keyword evidence="7" id="KW-1185">Reference proteome</keyword>